<feature type="region of interest" description="Disordered" evidence="1">
    <location>
        <begin position="39"/>
        <end position="66"/>
    </location>
</feature>
<dbReference type="OrthoDB" id="3268479at2"/>
<dbReference type="Proteomes" id="UP000186857">
    <property type="component" value="Unassembled WGS sequence"/>
</dbReference>
<reference evidence="2 3" key="1">
    <citation type="submission" date="2016-12" db="EMBL/GenBank/DDBJ databases">
        <title>Genomic Comparison of strains in the 'Actinomyces naeslundii' Group.</title>
        <authorList>
            <person name="Mughal S.R."/>
            <person name="Do T."/>
            <person name="Gilbert S.C."/>
            <person name="Witherden E.A."/>
            <person name="Didelot X."/>
            <person name="Beighton D."/>
        </authorList>
    </citation>
    <scope>NUCLEOTIDE SEQUENCE [LARGE SCALE GENOMIC DNA]</scope>
    <source>
        <strain evidence="2 3">CCUG 33920</strain>
    </source>
</reference>
<accession>A0A1Q8V5N7</accession>
<dbReference type="Pfam" id="PF09438">
    <property type="entry name" value="DUF2017"/>
    <property type="match status" value="1"/>
</dbReference>
<dbReference type="AlphaFoldDB" id="A0A1Q8V5N7"/>
<dbReference type="RefSeq" id="WP_075377407.1">
    <property type="nucleotide sequence ID" value="NZ_MSKJ01000026.1"/>
</dbReference>
<dbReference type="EMBL" id="MSKJ01000026">
    <property type="protein sequence ID" value="OLO43415.1"/>
    <property type="molecule type" value="Genomic_DNA"/>
</dbReference>
<feature type="compositionally biased region" description="Basic and acidic residues" evidence="1">
    <location>
        <begin position="56"/>
        <end position="66"/>
    </location>
</feature>
<sequence>MRAFRRVPEGLACGLDDWERELIARLALEVRGLLQADAPCAEDAGESETSSPSRPDPVRPGESERDREVLEALDFDLDAPINHVHAGRPNADPVIAVLLPQASEDPLTSMEVSSLTRARLRGDKVDRLVRLAAELREPSGPGETVLVAPGQESDWLGATNDIRLVLAQRLGIESAQDAERVHTAAFQELPEEETSREQWYRGTALVYDMITWWQESLVSALFGGTGPA</sequence>
<name>A0A1Q8V5N7_9ACTO</name>
<comment type="caution">
    <text evidence="2">The sequence shown here is derived from an EMBL/GenBank/DDBJ whole genome shotgun (WGS) entry which is preliminary data.</text>
</comment>
<organism evidence="2 3">
    <name type="scientific">Actinomyces oris</name>
    <dbReference type="NCBI Taxonomy" id="544580"/>
    <lineage>
        <taxon>Bacteria</taxon>
        <taxon>Bacillati</taxon>
        <taxon>Actinomycetota</taxon>
        <taxon>Actinomycetes</taxon>
        <taxon>Actinomycetales</taxon>
        <taxon>Actinomycetaceae</taxon>
        <taxon>Actinomyces</taxon>
    </lineage>
</organism>
<dbReference type="InterPro" id="IPR018561">
    <property type="entry name" value="AosR"/>
</dbReference>
<gene>
    <name evidence="2" type="ORF">BKH29_10740</name>
</gene>
<evidence type="ECO:0000313" key="2">
    <source>
        <dbReference type="EMBL" id="OLO43415.1"/>
    </source>
</evidence>
<protein>
    <submittedName>
        <fullName evidence="2">Uncharacterized protein</fullName>
    </submittedName>
</protein>
<proteinExistence type="predicted"/>
<evidence type="ECO:0000256" key="1">
    <source>
        <dbReference type="SAM" id="MobiDB-lite"/>
    </source>
</evidence>
<evidence type="ECO:0000313" key="3">
    <source>
        <dbReference type="Proteomes" id="UP000186857"/>
    </source>
</evidence>